<feature type="region of interest" description="Disordered" evidence="1">
    <location>
        <begin position="160"/>
        <end position="180"/>
    </location>
</feature>
<evidence type="ECO:0000256" key="1">
    <source>
        <dbReference type="SAM" id="MobiDB-lite"/>
    </source>
</evidence>
<evidence type="ECO:0000313" key="3">
    <source>
        <dbReference type="EMBL" id="CAK7227162.1"/>
    </source>
</evidence>
<feature type="signal peptide" evidence="2">
    <location>
        <begin position="1"/>
        <end position="20"/>
    </location>
</feature>
<organism evidence="3 4">
    <name type="scientific">Sporothrix curviconia</name>
    <dbReference type="NCBI Taxonomy" id="1260050"/>
    <lineage>
        <taxon>Eukaryota</taxon>
        <taxon>Fungi</taxon>
        <taxon>Dikarya</taxon>
        <taxon>Ascomycota</taxon>
        <taxon>Pezizomycotina</taxon>
        <taxon>Sordariomycetes</taxon>
        <taxon>Sordariomycetidae</taxon>
        <taxon>Ophiostomatales</taxon>
        <taxon>Ophiostomataceae</taxon>
        <taxon>Sporothrix</taxon>
    </lineage>
</organism>
<name>A0ABP0C684_9PEZI</name>
<dbReference type="Proteomes" id="UP001642405">
    <property type="component" value="Unassembled WGS sequence"/>
</dbReference>
<accession>A0ABP0C684</accession>
<reference evidence="3 4" key="1">
    <citation type="submission" date="2024-01" db="EMBL/GenBank/DDBJ databases">
        <authorList>
            <person name="Allen C."/>
            <person name="Tagirdzhanova G."/>
        </authorList>
    </citation>
    <scope>NUCLEOTIDE SEQUENCE [LARGE SCALE GENOMIC DNA]</scope>
</reference>
<evidence type="ECO:0000256" key="2">
    <source>
        <dbReference type="SAM" id="SignalP"/>
    </source>
</evidence>
<keyword evidence="4" id="KW-1185">Reference proteome</keyword>
<keyword evidence="2" id="KW-0732">Signal</keyword>
<proteinExistence type="predicted"/>
<sequence length="216" mass="21859">MAELLQSILIILALLGAVRADDAVRNANNQQLDDLWAAAAAATPSAGVTITYTGSVVKATTAEEPPALTTGPAIAAAPPFIIPGRPGGFLPPWLRGIGAGRITSLPAGWGTGILTAGAVCGPYTLPINLPFSPPCPYSRTAAVSPTATVAPQPPPPISTTIRPTGHESGPPASVVKPLPPSSRSTVVVTATVTLKPDQPYTPGSVAATTLVTVRRQ</sequence>
<evidence type="ECO:0000313" key="4">
    <source>
        <dbReference type="Proteomes" id="UP001642405"/>
    </source>
</evidence>
<feature type="chain" id="PRO_5046693451" evidence="2">
    <location>
        <begin position="21"/>
        <end position="216"/>
    </location>
</feature>
<protein>
    <submittedName>
        <fullName evidence="3">Uncharacterized protein</fullName>
    </submittedName>
</protein>
<dbReference type="EMBL" id="CAWUHB010000038">
    <property type="protein sequence ID" value="CAK7227162.1"/>
    <property type="molecule type" value="Genomic_DNA"/>
</dbReference>
<comment type="caution">
    <text evidence="3">The sequence shown here is derived from an EMBL/GenBank/DDBJ whole genome shotgun (WGS) entry which is preliminary data.</text>
</comment>
<gene>
    <name evidence="3" type="ORF">SCUCBS95973_006449</name>
</gene>